<dbReference type="PANTHER" id="PTHR34883:SF8">
    <property type="entry name" value="EXTRACELLULAR SERINE-RICH PROTEIN (AFU_ORTHOLOGUE AFUA_6G00670)"/>
    <property type="match status" value="1"/>
</dbReference>
<dbReference type="EMBL" id="JADNRY010000129">
    <property type="protein sequence ID" value="KAF9064171.1"/>
    <property type="molecule type" value="Genomic_DNA"/>
</dbReference>
<dbReference type="InterPro" id="IPR052953">
    <property type="entry name" value="Ser-rich/MCO-related"/>
</dbReference>
<evidence type="ECO:0000313" key="5">
    <source>
        <dbReference type="Proteomes" id="UP000772434"/>
    </source>
</evidence>
<feature type="region of interest" description="Disordered" evidence="1">
    <location>
        <begin position="297"/>
        <end position="370"/>
    </location>
</feature>
<feature type="compositionally biased region" description="Basic and acidic residues" evidence="1">
    <location>
        <begin position="315"/>
        <end position="339"/>
    </location>
</feature>
<comment type="caution">
    <text evidence="4">The sequence shown here is derived from an EMBL/GenBank/DDBJ whole genome shotgun (WGS) entry which is preliminary data.</text>
</comment>
<keyword evidence="5" id="KW-1185">Reference proteome</keyword>
<accession>A0A9P5U2Q7</accession>
<keyword evidence="3" id="KW-0732">Signal</keyword>
<dbReference type="Proteomes" id="UP000772434">
    <property type="component" value="Unassembled WGS sequence"/>
</dbReference>
<reference evidence="4" key="1">
    <citation type="submission" date="2020-11" db="EMBL/GenBank/DDBJ databases">
        <authorList>
            <consortium name="DOE Joint Genome Institute"/>
            <person name="Ahrendt S."/>
            <person name="Riley R."/>
            <person name="Andreopoulos W."/>
            <person name="Labutti K."/>
            <person name="Pangilinan J."/>
            <person name="Ruiz-Duenas F.J."/>
            <person name="Barrasa J.M."/>
            <person name="Sanchez-Garcia M."/>
            <person name="Camarero S."/>
            <person name="Miyauchi S."/>
            <person name="Serrano A."/>
            <person name="Linde D."/>
            <person name="Babiker R."/>
            <person name="Drula E."/>
            <person name="Ayuso-Fernandez I."/>
            <person name="Pacheco R."/>
            <person name="Padilla G."/>
            <person name="Ferreira P."/>
            <person name="Barriuso J."/>
            <person name="Kellner H."/>
            <person name="Castanera R."/>
            <person name="Alfaro M."/>
            <person name="Ramirez L."/>
            <person name="Pisabarro A.G."/>
            <person name="Kuo A."/>
            <person name="Tritt A."/>
            <person name="Lipzen A."/>
            <person name="He G."/>
            <person name="Yan M."/>
            <person name="Ng V."/>
            <person name="Cullen D."/>
            <person name="Martin F."/>
            <person name="Rosso M.-N."/>
            <person name="Henrissat B."/>
            <person name="Hibbett D."/>
            <person name="Martinez A.T."/>
            <person name="Grigoriev I.V."/>
        </authorList>
    </citation>
    <scope>NUCLEOTIDE SEQUENCE</scope>
    <source>
        <strain evidence="4">AH 40177</strain>
    </source>
</reference>
<dbReference type="InterPro" id="IPR008972">
    <property type="entry name" value="Cupredoxin"/>
</dbReference>
<keyword evidence="2" id="KW-0472">Membrane</keyword>
<feature type="region of interest" description="Disordered" evidence="1">
    <location>
        <begin position="198"/>
        <end position="229"/>
    </location>
</feature>
<dbReference type="SUPFAM" id="SSF49503">
    <property type="entry name" value="Cupredoxins"/>
    <property type="match status" value="1"/>
</dbReference>
<evidence type="ECO:0008006" key="6">
    <source>
        <dbReference type="Google" id="ProtNLM"/>
    </source>
</evidence>
<evidence type="ECO:0000256" key="3">
    <source>
        <dbReference type="SAM" id="SignalP"/>
    </source>
</evidence>
<evidence type="ECO:0000256" key="1">
    <source>
        <dbReference type="SAM" id="MobiDB-lite"/>
    </source>
</evidence>
<dbReference type="CDD" id="cd00920">
    <property type="entry name" value="Cupredoxin"/>
    <property type="match status" value="1"/>
</dbReference>
<feature type="transmembrane region" description="Helical" evidence="2">
    <location>
        <begin position="236"/>
        <end position="256"/>
    </location>
</feature>
<evidence type="ECO:0000313" key="4">
    <source>
        <dbReference type="EMBL" id="KAF9064171.1"/>
    </source>
</evidence>
<gene>
    <name evidence="4" type="ORF">BDP27DRAFT_1426114</name>
</gene>
<name>A0A9P5U2Q7_9AGAR</name>
<dbReference type="PANTHER" id="PTHR34883">
    <property type="entry name" value="SERINE-RICH PROTEIN, PUTATIVE-RELATED-RELATED"/>
    <property type="match status" value="1"/>
</dbReference>
<organism evidence="4 5">
    <name type="scientific">Rhodocollybia butyracea</name>
    <dbReference type="NCBI Taxonomy" id="206335"/>
    <lineage>
        <taxon>Eukaryota</taxon>
        <taxon>Fungi</taxon>
        <taxon>Dikarya</taxon>
        <taxon>Basidiomycota</taxon>
        <taxon>Agaricomycotina</taxon>
        <taxon>Agaricomycetes</taxon>
        <taxon>Agaricomycetidae</taxon>
        <taxon>Agaricales</taxon>
        <taxon>Marasmiineae</taxon>
        <taxon>Omphalotaceae</taxon>
        <taxon>Rhodocollybia</taxon>
    </lineage>
</organism>
<proteinExistence type="predicted"/>
<dbReference type="OrthoDB" id="1921208at2759"/>
<dbReference type="Gene3D" id="2.60.40.420">
    <property type="entry name" value="Cupredoxins - blue copper proteins"/>
    <property type="match status" value="1"/>
</dbReference>
<protein>
    <recommendedName>
        <fullName evidence="6">Extracellular serine-rich protein</fullName>
    </recommendedName>
</protein>
<sequence>MHFLPQGAFALLCVTVSAKAATFTVLVGSSNTLTFDPALLTGVSNGDTVNFQFVSGNHSVVQSTFSAPCTAAGISSGFQNVPDPDALDFPTWSPIIVDAEDDPLFFFCSQVTATSTHCQQGMVFVINSRPAVGQSFPAFQQAAIAMNGTGPQNPPGTIISGTPGATISNVAIPSAATLLPSLPAVSIISTTLSTSAPTSTLTTNITPSSASTTSSATTTDSAPVASSARATPVGPIVGGVVAALVLLITVGLFVFIRIRRRKAVKTESLIYLTNEDMPPDIPLTPWTITAFPQMESLASSNKLNPPRKTAAALENKTRREEPEGGRDLALERPRPHPTESTDAAIPSPDIPQEEDPAGQPPYAVQEQGEIPNDLTEEEGALLRELQIIRRLEEIRIGDVVPPPEYELTSFWNEP</sequence>
<feature type="chain" id="PRO_5040131132" description="Extracellular serine-rich protein" evidence="3">
    <location>
        <begin position="21"/>
        <end position="414"/>
    </location>
</feature>
<dbReference type="CDD" id="cd12087">
    <property type="entry name" value="TM_EGFR-like"/>
    <property type="match status" value="1"/>
</dbReference>
<feature type="signal peptide" evidence="3">
    <location>
        <begin position="1"/>
        <end position="20"/>
    </location>
</feature>
<evidence type="ECO:0000256" key="2">
    <source>
        <dbReference type="SAM" id="Phobius"/>
    </source>
</evidence>
<keyword evidence="2" id="KW-1133">Transmembrane helix</keyword>
<dbReference type="AlphaFoldDB" id="A0A9P5U2Q7"/>
<keyword evidence="2" id="KW-0812">Transmembrane</keyword>